<reference evidence="3" key="2">
    <citation type="submission" date="2025-08" db="UniProtKB">
        <authorList>
            <consortium name="RefSeq"/>
        </authorList>
    </citation>
    <scope>IDENTIFICATION</scope>
    <source>
        <tissue evidence="3">Blood</tissue>
    </source>
</reference>
<feature type="region of interest" description="Disordered" evidence="1">
    <location>
        <begin position="82"/>
        <end position="105"/>
    </location>
</feature>
<proteinExistence type="predicted"/>
<protein>
    <submittedName>
        <fullName evidence="3">Uncharacterized protein LOC108277487 isoform X3</fullName>
    </submittedName>
</protein>
<dbReference type="RefSeq" id="XP_017345780.1">
    <property type="nucleotide sequence ID" value="XM_017490291.3"/>
</dbReference>
<name>A0A2D0STZ5_ICTPU</name>
<accession>A0A2D0STZ5</accession>
<reference evidence="2" key="1">
    <citation type="journal article" date="2016" name="Nat. Commun.">
        <title>The channel catfish genome sequence provides insights into the evolution of scale formation in teleosts.</title>
        <authorList>
            <person name="Liu Z."/>
            <person name="Liu S."/>
            <person name="Yao J."/>
            <person name="Bao L."/>
            <person name="Zhang J."/>
            <person name="Li Y."/>
            <person name="Jiang C."/>
            <person name="Sun L."/>
            <person name="Wang R."/>
            <person name="Zhang Y."/>
            <person name="Zhou T."/>
            <person name="Zeng Q."/>
            <person name="Fu Q."/>
            <person name="Gao S."/>
            <person name="Li N."/>
            <person name="Koren S."/>
            <person name="Jiang Y."/>
            <person name="Zimin A."/>
            <person name="Xu P."/>
            <person name="Phillippy A.M."/>
            <person name="Geng X."/>
            <person name="Song L."/>
            <person name="Sun F."/>
            <person name="Li C."/>
            <person name="Wang X."/>
            <person name="Chen A."/>
            <person name="Jin Y."/>
            <person name="Yuan Z."/>
            <person name="Yang Y."/>
            <person name="Tan S."/>
            <person name="Peatman E."/>
            <person name="Lu J."/>
            <person name="Qin Z."/>
            <person name="Dunham R."/>
            <person name="Li Z."/>
            <person name="Sonstegard T."/>
            <person name="Feng J."/>
            <person name="Danzmann R.G."/>
            <person name="Schroeder S."/>
            <person name="Scheffler B."/>
            <person name="Duke M.V."/>
            <person name="Ballard L."/>
            <person name="Kucuktas H."/>
            <person name="Kaltenboeck L."/>
            <person name="Liu H."/>
            <person name="Armbruster J."/>
            <person name="Xie Y."/>
            <person name="Kirby M.L."/>
            <person name="Tian Y."/>
            <person name="Flanagan M.E."/>
            <person name="Mu W."/>
            <person name="Waldbieser G.C."/>
        </authorList>
    </citation>
    <scope>NUCLEOTIDE SEQUENCE [LARGE SCALE GENOMIC DNA]</scope>
    <source>
        <strain evidence="2">SDA103</strain>
    </source>
</reference>
<gene>
    <name evidence="3" type="primary">LOC108277487</name>
</gene>
<evidence type="ECO:0000313" key="3">
    <source>
        <dbReference type="RefSeq" id="XP_017345780.1"/>
    </source>
</evidence>
<organism evidence="2 3">
    <name type="scientific">Ictalurus punctatus</name>
    <name type="common">Channel catfish</name>
    <name type="synonym">Silurus punctatus</name>
    <dbReference type="NCBI Taxonomy" id="7998"/>
    <lineage>
        <taxon>Eukaryota</taxon>
        <taxon>Metazoa</taxon>
        <taxon>Chordata</taxon>
        <taxon>Craniata</taxon>
        <taxon>Vertebrata</taxon>
        <taxon>Euteleostomi</taxon>
        <taxon>Actinopterygii</taxon>
        <taxon>Neopterygii</taxon>
        <taxon>Teleostei</taxon>
        <taxon>Ostariophysi</taxon>
        <taxon>Siluriformes</taxon>
        <taxon>Ictaluridae</taxon>
        <taxon>Ictalurus</taxon>
    </lineage>
</organism>
<evidence type="ECO:0000256" key="1">
    <source>
        <dbReference type="SAM" id="MobiDB-lite"/>
    </source>
</evidence>
<dbReference type="OrthoDB" id="8895262at2759"/>
<dbReference type="GeneID" id="108277487"/>
<sequence length="251" mass="27975">MSQYELFYSQTMSIMTLLTDRARAEIRRVYHDNTDTEKELKLAQLNAIMEFLVKEAARKICLLFKLCSEQKECNVVDLDSASERSGNVQGQPEPKEPATQPENAQTTISGGTVYILVSGKEPPALPRTSTPLQDVLTEDECPDTQELESTTAMSSFLKLEENGKKIQTIFIVKEKILQVILSCNPTTCPLDTISFTVLQTISRDLFSFIATVINDSITSGNVPNAFKKARVVPFLKEPSLDPSDVCKYQPV</sequence>
<evidence type="ECO:0000313" key="2">
    <source>
        <dbReference type="Proteomes" id="UP000221080"/>
    </source>
</evidence>
<dbReference type="AlphaFoldDB" id="A0A2D0STZ5"/>
<dbReference type="Proteomes" id="UP000221080">
    <property type="component" value="Chromosome 17"/>
</dbReference>
<keyword evidence="2" id="KW-1185">Reference proteome</keyword>